<reference evidence="2" key="1">
    <citation type="submission" date="2023-06" db="EMBL/GenBank/DDBJ databases">
        <title>Genome-scale phylogeny and comparative genomics of the fungal order Sordariales.</title>
        <authorList>
            <consortium name="Lawrence Berkeley National Laboratory"/>
            <person name="Hensen N."/>
            <person name="Bonometti L."/>
            <person name="Westerberg I."/>
            <person name="Brannstrom I.O."/>
            <person name="Guillou S."/>
            <person name="Cros-Aarteil S."/>
            <person name="Calhoun S."/>
            <person name="Haridas S."/>
            <person name="Kuo A."/>
            <person name="Mondo S."/>
            <person name="Pangilinan J."/>
            <person name="Riley R."/>
            <person name="Labutti K."/>
            <person name="Andreopoulos B."/>
            <person name="Lipzen A."/>
            <person name="Chen C."/>
            <person name="Yanf M."/>
            <person name="Daum C."/>
            <person name="Ng V."/>
            <person name="Clum A."/>
            <person name="Steindorff A."/>
            <person name="Ohm R."/>
            <person name="Martin F."/>
            <person name="Silar P."/>
            <person name="Natvig D."/>
            <person name="Lalanne C."/>
            <person name="Gautier V."/>
            <person name="Ament-Velasquez S.L."/>
            <person name="Kruys A."/>
            <person name="Hutchinson M.I."/>
            <person name="Powell A.J."/>
            <person name="Barry K."/>
            <person name="Miller A.N."/>
            <person name="Grigoriev I.V."/>
            <person name="Debuchy R."/>
            <person name="Gladieux P."/>
            <person name="Thoren M.H."/>
            <person name="Johannesson H."/>
        </authorList>
    </citation>
    <scope>NUCLEOTIDE SEQUENCE</scope>
    <source>
        <strain evidence="2">SMH2532-1</strain>
    </source>
</reference>
<feature type="region of interest" description="Disordered" evidence="1">
    <location>
        <begin position="1"/>
        <end position="296"/>
    </location>
</feature>
<accession>A0AA39YT14</accession>
<feature type="compositionally biased region" description="Basic and acidic residues" evidence="1">
    <location>
        <begin position="141"/>
        <end position="150"/>
    </location>
</feature>
<feature type="compositionally biased region" description="Basic and acidic residues" evidence="1">
    <location>
        <begin position="182"/>
        <end position="195"/>
    </location>
</feature>
<proteinExistence type="predicted"/>
<protein>
    <submittedName>
        <fullName evidence="2">Uncharacterized protein</fullName>
    </submittedName>
</protein>
<feature type="region of interest" description="Disordered" evidence="1">
    <location>
        <begin position="654"/>
        <end position="693"/>
    </location>
</feature>
<evidence type="ECO:0000313" key="2">
    <source>
        <dbReference type="EMBL" id="KAK0658082.1"/>
    </source>
</evidence>
<feature type="region of interest" description="Disordered" evidence="1">
    <location>
        <begin position="820"/>
        <end position="857"/>
    </location>
</feature>
<feature type="compositionally biased region" description="Polar residues" evidence="1">
    <location>
        <begin position="674"/>
        <end position="686"/>
    </location>
</feature>
<gene>
    <name evidence="2" type="ORF">B0T16DRAFT_489088</name>
</gene>
<evidence type="ECO:0000313" key="3">
    <source>
        <dbReference type="Proteomes" id="UP001174936"/>
    </source>
</evidence>
<feature type="compositionally biased region" description="Polar residues" evidence="1">
    <location>
        <begin position="712"/>
        <end position="725"/>
    </location>
</feature>
<evidence type="ECO:0000256" key="1">
    <source>
        <dbReference type="SAM" id="MobiDB-lite"/>
    </source>
</evidence>
<comment type="caution">
    <text evidence="2">The sequence shown here is derived from an EMBL/GenBank/DDBJ whole genome shotgun (WGS) entry which is preliminary data.</text>
</comment>
<feature type="region of interest" description="Disordered" evidence="1">
    <location>
        <begin position="709"/>
        <end position="731"/>
    </location>
</feature>
<dbReference type="Proteomes" id="UP001174936">
    <property type="component" value="Unassembled WGS sequence"/>
</dbReference>
<dbReference type="EMBL" id="JAULSV010000001">
    <property type="protein sequence ID" value="KAK0658082.1"/>
    <property type="molecule type" value="Genomic_DNA"/>
</dbReference>
<name>A0AA39YT14_9PEZI</name>
<organism evidence="2 3">
    <name type="scientific">Cercophora newfieldiana</name>
    <dbReference type="NCBI Taxonomy" id="92897"/>
    <lineage>
        <taxon>Eukaryota</taxon>
        <taxon>Fungi</taxon>
        <taxon>Dikarya</taxon>
        <taxon>Ascomycota</taxon>
        <taxon>Pezizomycotina</taxon>
        <taxon>Sordariomycetes</taxon>
        <taxon>Sordariomycetidae</taxon>
        <taxon>Sordariales</taxon>
        <taxon>Lasiosphaeriaceae</taxon>
        <taxon>Cercophora</taxon>
    </lineage>
</organism>
<feature type="compositionally biased region" description="Basic and acidic residues" evidence="1">
    <location>
        <begin position="251"/>
        <end position="266"/>
    </location>
</feature>
<sequence>MNLDALLQTGSWPTMSRRNDSDRPAQASAYISPPTSPTPMVRPFSFRRVAPPAPSVEDVAEEQEDVPNRGEIDQFPIILFPTDSNDSPDRRWVLSAGPTDPADGSERSASPEPEPVERHSATAIARPGTRGRGGSPWHFMDPPRRNRSPIDDQFMLPPLHSIAGGRERAYLDFSNPRGYGKRLNEPNDRESELRKPGQWQRRRGEDTSDRSSSTATYDSGYYSVRDGSAVPRSRSPSSPMSSTFSASRSRRPSDGNRGFERRDSLKGETNSPKPWLPGWSNRDERPRPVRFGGYDDLPSPSSLYPEYATTPIVRLPDPQVRTYLGSEYARINRPSTESSHETRLAPIFNCHWKTPTVPGKDGQKHAGFFTIQRLVSGDFRICKDCHDVVIGATGASSASQFAPIPTPSRPVTCSFGTNPWYQVALLMALKRGLPDLRLLQNIARIEARERPCPGNLTATRNWRFVLDPRTNKPIQGFKICGYCSQILNTLMPNLAGLFESPGDIAPERGTCEMRCTPGRRRFSTYFDILEKASDNADARRSYVQPNTQQLVDRIRDVALCQECPGEEPVEGRRWHVMNSLPDFTVCEECFDEVVWPILEDNSKESITRDFIRRRQFQWSRTKCQLSTDTMREVFRRACRRDDLAYLEAKLKEEQQAHRQTIAQGPDSKTEAEENTTPDQENVTPKTQPKDAVSDALNRHAEISHRLRRTASLALQNQPKGTSATASRFPAQVNSAEERGTLSQKDASALDGNIAGVELLKRAISAQNRHEAESLLESRFNEVAQGEFIWLTDLKDTDFTVSDMTGLLFDTAQQAENSLACEGSLSPSPVHSECSPSPEPASLRPKTHQSGDSTAITESGDVNTDLMEAKKALLNVIDHHQIACAHRIPDMQKGLEFAVFSHTNRRDKMQHRVATLCGIAGLVPEKGQQNGPKGLTVTGSTASVLYGSGSPGSQGYTNDSTSPSQNGVRNIIAELKGVLAGLKAAAIEMQQAGFCCNEFTILAESHDIPDFVGPAVRMKTVLFRDFKWLDETIARLEATMDSHLVAQSPTHRNSTPPGIDDILKIASQEGRLVLRPLSFNERLQICSLALQVLTMGLLLYSQAYTGQIHPFFLTSPITTVQLHGAMASGTGQSVVVERRKLACLGDMVGDEVFVFRAGSSAPASSPENGEKLYISGSCAQLADLWGPGYALGSIPPTSRFYLANLVGFYIRGGIIRPCSPQGQVPRLFHWAPESADQPVATEKFSYGGEILIGTMTECQPTAAADQEHVEKTMLTGAGSFSSTATTLPVSEGWEGRRPLVTTNTACPVRMTDSRRESEPYLCTLGTSPDWWSLTEVQGIAAMNAPYFTLQGAFAMTKQSGIPLKRILLDRWAGDENLSLFDEPWGLQVSLCTGVARRVPLRALVEAPLIRFIDSLNIPGWEAMKPQATLALREECPGFSQWIAKLTPDEKQCMRTVCCRLLHLLKDTGFDSSGKNFSILWPHGTDARFCVRIRPDKDKDQLWCSMLQDSEWCASFAVISNQCLETGAHACRRGIVAPWRGGAMLSTVVCPNLTGGIPRPMSPSPGPSTLIIHGMQRWELLHNKPYWVGKQGSQIWVVARKGAKSVTELQVKRNRFPTSAFLWPDRILREKPDVTFHGEDVFVLHR</sequence>
<keyword evidence="3" id="KW-1185">Reference proteome</keyword>
<feature type="compositionally biased region" description="Low complexity" evidence="1">
    <location>
        <begin position="231"/>
        <end position="247"/>
    </location>
</feature>
<feature type="compositionally biased region" description="Polar residues" evidence="1">
    <location>
        <begin position="847"/>
        <end position="857"/>
    </location>
</feature>